<dbReference type="AlphaFoldDB" id="A0A6M2DXE3"/>
<proteinExistence type="predicted"/>
<accession>A0A6M2DXE3</accession>
<organism evidence="2">
    <name type="scientific">Xenopsylla cheopis</name>
    <name type="common">Oriental rat flea</name>
    <name type="synonym">Pulex cheopis</name>
    <dbReference type="NCBI Taxonomy" id="163159"/>
    <lineage>
        <taxon>Eukaryota</taxon>
        <taxon>Metazoa</taxon>
        <taxon>Ecdysozoa</taxon>
        <taxon>Arthropoda</taxon>
        <taxon>Hexapoda</taxon>
        <taxon>Insecta</taxon>
        <taxon>Pterygota</taxon>
        <taxon>Neoptera</taxon>
        <taxon>Endopterygota</taxon>
        <taxon>Siphonaptera</taxon>
        <taxon>Pulicidae</taxon>
        <taxon>Xenopsyllinae</taxon>
        <taxon>Xenopsylla</taxon>
    </lineage>
</organism>
<feature type="signal peptide" evidence="1">
    <location>
        <begin position="1"/>
        <end position="16"/>
    </location>
</feature>
<protein>
    <submittedName>
        <fullName evidence="2">Putative secreted protein</fullName>
    </submittedName>
</protein>
<feature type="chain" id="PRO_5026991141" evidence="1">
    <location>
        <begin position="17"/>
        <end position="72"/>
    </location>
</feature>
<keyword evidence="1" id="KW-0732">Signal</keyword>
<name>A0A6M2DXE3_XENCH</name>
<reference evidence="2" key="1">
    <citation type="submission" date="2020-03" db="EMBL/GenBank/DDBJ databases">
        <title>Transcriptomic Profiling of the Digestive Tract of the Rat Flea, Xenopsylla cheopis, Following Blood Feeding and Infection with Yersinia pestis.</title>
        <authorList>
            <person name="Bland D.M."/>
            <person name="Martens C.A."/>
            <person name="Virtaneva K."/>
            <person name="Kanakabandi K."/>
            <person name="Long D."/>
            <person name="Rosenke R."/>
            <person name="Saturday G.A."/>
            <person name="Hoyt F.H."/>
            <person name="Bruno D.P."/>
            <person name="Ribeiro J.M.C."/>
            <person name="Hinnebusch J."/>
        </authorList>
    </citation>
    <scope>NUCLEOTIDE SEQUENCE</scope>
</reference>
<evidence type="ECO:0000256" key="1">
    <source>
        <dbReference type="SAM" id="SignalP"/>
    </source>
</evidence>
<sequence>MRLMHFFLAPKALAIAAPPGISYILLYKEIPMIRFDVLIVDPRSGMQEIALLLLACEMIPSSYGLQNPGTGS</sequence>
<evidence type="ECO:0000313" key="2">
    <source>
        <dbReference type="EMBL" id="NOV50674.1"/>
    </source>
</evidence>
<dbReference type="EMBL" id="GIIL01006948">
    <property type="protein sequence ID" value="NOV50674.1"/>
    <property type="molecule type" value="Transcribed_RNA"/>
</dbReference>